<reference evidence="3" key="1">
    <citation type="submission" date="2016-10" db="EMBL/GenBank/DDBJ databases">
        <authorList>
            <person name="Varghese N."/>
            <person name="Submissions S."/>
        </authorList>
    </citation>
    <scope>NUCLEOTIDE SEQUENCE [LARGE SCALE GENOMIC DNA]</scope>
    <source>
        <strain evidence="3">DSM 25329</strain>
    </source>
</reference>
<feature type="domain" description="Metallo-beta-lactamase" evidence="1">
    <location>
        <begin position="20"/>
        <end position="204"/>
    </location>
</feature>
<dbReference type="SUPFAM" id="SSF56281">
    <property type="entry name" value="Metallo-hydrolase/oxidoreductase"/>
    <property type="match status" value="1"/>
</dbReference>
<protein>
    <submittedName>
        <fullName evidence="2">L-ascorbate metabolism protein UlaG, beta-lactamase superfamily</fullName>
    </submittedName>
</protein>
<dbReference type="InterPro" id="IPR036866">
    <property type="entry name" value="RibonucZ/Hydroxyglut_hydro"/>
</dbReference>
<keyword evidence="3" id="KW-1185">Reference proteome</keyword>
<dbReference type="Pfam" id="PF12706">
    <property type="entry name" value="Lactamase_B_2"/>
    <property type="match status" value="1"/>
</dbReference>
<dbReference type="STRING" id="659014.SAMN04487996_110285"/>
<evidence type="ECO:0000313" key="2">
    <source>
        <dbReference type="EMBL" id="SDF43255.1"/>
    </source>
</evidence>
<name>A0A1G7L1B0_9BACT</name>
<sequence length="251" mass="27873">MKLQRLSWAGLKVESNGQTLIIDAVQNYQRGSNIGPENPFRFVETPVDLALITHLHSDHYDPEAIRTVLKPEGRFIVSEQIAAEVTKDGFAPLTPALNTPQQIGNFTITAVFAMDGIGDKQVSWVIEADGQRILHGGDTMWHNQFWQLGKTWPHFDAVFLPVNGAVVSIAPRVEPSPVPITLTPIQAITATRLLHADVLVPIHYGFHKEGMYHQFAQMEEELTVHAETQNVKVQWVEPGNEVPLPVAAQQA</sequence>
<accession>A0A1G7L1B0</accession>
<dbReference type="OrthoDB" id="9805728at2"/>
<evidence type="ECO:0000313" key="3">
    <source>
        <dbReference type="Proteomes" id="UP000198748"/>
    </source>
</evidence>
<dbReference type="RefSeq" id="WP_090153121.1">
    <property type="nucleotide sequence ID" value="NZ_FNAN01000010.1"/>
</dbReference>
<dbReference type="InterPro" id="IPR050114">
    <property type="entry name" value="UPF0173_UPF0282_UlaG_hydrolase"/>
</dbReference>
<dbReference type="PANTHER" id="PTHR43546">
    <property type="entry name" value="UPF0173 METAL-DEPENDENT HYDROLASE MJ1163-RELATED"/>
    <property type="match status" value="1"/>
</dbReference>
<evidence type="ECO:0000259" key="1">
    <source>
        <dbReference type="Pfam" id="PF12706"/>
    </source>
</evidence>
<organism evidence="2 3">
    <name type="scientific">Dyadobacter soli</name>
    <dbReference type="NCBI Taxonomy" id="659014"/>
    <lineage>
        <taxon>Bacteria</taxon>
        <taxon>Pseudomonadati</taxon>
        <taxon>Bacteroidota</taxon>
        <taxon>Cytophagia</taxon>
        <taxon>Cytophagales</taxon>
        <taxon>Spirosomataceae</taxon>
        <taxon>Dyadobacter</taxon>
    </lineage>
</organism>
<dbReference type="Gene3D" id="3.60.15.10">
    <property type="entry name" value="Ribonuclease Z/Hydroxyacylglutathione hydrolase-like"/>
    <property type="match status" value="1"/>
</dbReference>
<proteinExistence type="predicted"/>
<dbReference type="AlphaFoldDB" id="A0A1G7L1B0"/>
<dbReference type="InterPro" id="IPR001279">
    <property type="entry name" value="Metallo-B-lactamas"/>
</dbReference>
<dbReference type="EMBL" id="FNAN01000010">
    <property type="protein sequence ID" value="SDF43255.1"/>
    <property type="molecule type" value="Genomic_DNA"/>
</dbReference>
<dbReference type="PANTHER" id="PTHR43546:SF3">
    <property type="entry name" value="UPF0173 METAL-DEPENDENT HYDROLASE MJ1163"/>
    <property type="match status" value="1"/>
</dbReference>
<dbReference type="Proteomes" id="UP000198748">
    <property type="component" value="Unassembled WGS sequence"/>
</dbReference>
<gene>
    <name evidence="2" type="ORF">SAMN04487996_110285</name>
</gene>